<dbReference type="InterPro" id="IPR002110">
    <property type="entry name" value="Ankyrin_rpt"/>
</dbReference>
<reference evidence="4 5" key="1">
    <citation type="submission" date="2019-01" db="EMBL/GenBank/DDBJ databases">
        <title>Draft Genome and Complete Hox-Cluster Characterization of the Sterlet Sturgeon (Acipenser ruthenus).</title>
        <authorList>
            <person name="Wei Q."/>
        </authorList>
    </citation>
    <scope>NUCLEOTIDE SEQUENCE [LARGE SCALE GENOMIC DNA]</scope>
    <source>
        <strain evidence="4">WHYD16114868_AA</strain>
        <tissue evidence="4">Blood</tissue>
    </source>
</reference>
<dbReference type="PANTHER" id="PTHR45727">
    <property type="entry name" value="NPC INTRACELLULAR CHOLESTEROL TRANSPORTER 1"/>
    <property type="match status" value="1"/>
</dbReference>
<accession>A0A444ULL5</accession>
<feature type="transmembrane region" description="Helical" evidence="2">
    <location>
        <begin position="539"/>
        <end position="572"/>
    </location>
</feature>
<dbReference type="GO" id="GO:0042632">
    <property type="term" value="P:cholesterol homeostasis"/>
    <property type="evidence" value="ECO:0007669"/>
    <property type="project" value="TreeGrafter"/>
</dbReference>
<dbReference type="SMART" id="SM00248">
    <property type="entry name" value="ANK"/>
    <property type="match status" value="8"/>
</dbReference>
<sequence>MSFKKETPLANAVFWAARKGNLAVLQLLLNSGRVDVDCKDSLATTALMVASYCGQCDCVRELIMQGADINLQREASLQTGTTALFFAAQQGNNDIVKLLFEFGASTEFQTKDGGTALSAACQYGHSKVVETLLKNGANVHDQLHDGATALFLAAQEGHVTVIRQLMSSGARVNQPREDGTSPLWIAAQMGHSEVVRVLLLRGADRDADRKDGSTPLFKAAYKGHTDVIEELLKFSPSLSLLKNGSTVLHAAVMGGNVKSVMLLLGAGADPALRNKVQAQHCVWYGECQTVPNTEEKKFNCNYTGPPQSLPQEGYELVQELCPDFLNGMNNVSLCCDVQQLKTLKGNLQLPLQFLSRCPSCFYNLMNLFCELTCSPRQSDFVNATQFEPYVDPVTKENKTSVTAVQYYIGSTFANAMYNACKDVEAPSSNDKALGLLCGKDAKDCNATNWIQYLFSVKNSQTPFPIDPIFSGLPVEGMSPILIEAVVFFVDLPVEGMSPMNDATKGCNESVDGNSGPCSCQDCSLVCGPKPQPPPPPTPWTIFGLDAMVVIMWISYMVFLLIFIAGVLGAWCYRQV</sequence>
<dbReference type="GO" id="GO:0015485">
    <property type="term" value="F:cholesterol binding"/>
    <property type="evidence" value="ECO:0007669"/>
    <property type="project" value="TreeGrafter"/>
</dbReference>
<evidence type="ECO:0000313" key="5">
    <source>
        <dbReference type="Proteomes" id="UP000289886"/>
    </source>
</evidence>
<dbReference type="PANTHER" id="PTHR45727:SF2">
    <property type="entry name" value="NPC INTRACELLULAR CHOLESTEROL TRANSPORTER 1"/>
    <property type="match status" value="1"/>
</dbReference>
<evidence type="ECO:0000313" key="4">
    <source>
        <dbReference type="EMBL" id="RXM36080.1"/>
    </source>
</evidence>
<dbReference type="Proteomes" id="UP000289886">
    <property type="component" value="Unassembled WGS sequence"/>
</dbReference>
<dbReference type="AlphaFoldDB" id="A0A444ULL5"/>
<dbReference type="GO" id="GO:0005886">
    <property type="term" value="C:plasma membrane"/>
    <property type="evidence" value="ECO:0007669"/>
    <property type="project" value="TreeGrafter"/>
</dbReference>
<evidence type="ECO:0000256" key="1">
    <source>
        <dbReference type="PROSITE-ProRule" id="PRU00023"/>
    </source>
</evidence>
<dbReference type="GO" id="GO:0015918">
    <property type="term" value="P:sterol transport"/>
    <property type="evidence" value="ECO:0007669"/>
    <property type="project" value="TreeGrafter"/>
</dbReference>
<proteinExistence type="predicted"/>
<dbReference type="PROSITE" id="PS50088">
    <property type="entry name" value="ANK_REPEAT"/>
    <property type="match status" value="7"/>
</dbReference>
<feature type="repeat" description="ANK" evidence="1">
    <location>
        <begin position="145"/>
        <end position="177"/>
    </location>
</feature>
<dbReference type="PROSITE" id="PS50297">
    <property type="entry name" value="ANK_REP_REGION"/>
    <property type="match status" value="6"/>
</dbReference>
<protein>
    <submittedName>
        <fullName evidence="4">Ankyrin repeat domain-containing protein 29</fullName>
    </submittedName>
</protein>
<evidence type="ECO:0000259" key="3">
    <source>
        <dbReference type="Pfam" id="PF16414"/>
    </source>
</evidence>
<feature type="repeat" description="ANK" evidence="1">
    <location>
        <begin position="178"/>
        <end position="210"/>
    </location>
</feature>
<gene>
    <name evidence="4" type="ORF">EOD39_12263</name>
</gene>
<keyword evidence="1" id="KW-0040">ANK repeat</keyword>
<dbReference type="SUPFAM" id="SSF48403">
    <property type="entry name" value="Ankyrin repeat"/>
    <property type="match status" value="1"/>
</dbReference>
<dbReference type="InterPro" id="IPR032190">
    <property type="entry name" value="NPC1_N"/>
</dbReference>
<evidence type="ECO:0000256" key="2">
    <source>
        <dbReference type="SAM" id="Phobius"/>
    </source>
</evidence>
<dbReference type="Pfam" id="PF00023">
    <property type="entry name" value="Ank"/>
    <property type="match status" value="1"/>
</dbReference>
<keyword evidence="2" id="KW-0472">Membrane</keyword>
<keyword evidence="2" id="KW-1133">Transmembrane helix</keyword>
<keyword evidence="5" id="KW-1185">Reference proteome</keyword>
<feature type="repeat" description="ANK" evidence="1">
    <location>
        <begin position="211"/>
        <end position="243"/>
    </location>
</feature>
<keyword evidence="2" id="KW-0812">Transmembrane</keyword>
<feature type="repeat" description="ANK" evidence="1">
    <location>
        <begin position="112"/>
        <end position="144"/>
    </location>
</feature>
<dbReference type="Pfam" id="PF16414">
    <property type="entry name" value="NPC1_N"/>
    <property type="match status" value="1"/>
</dbReference>
<comment type="caution">
    <text evidence="4">The sequence shown here is derived from an EMBL/GenBank/DDBJ whole genome shotgun (WGS) entry which is preliminary data.</text>
</comment>
<feature type="repeat" description="ANK" evidence="1">
    <location>
        <begin position="42"/>
        <end position="74"/>
    </location>
</feature>
<dbReference type="GO" id="GO:0030299">
    <property type="term" value="P:intestinal cholesterol absorption"/>
    <property type="evidence" value="ECO:0007669"/>
    <property type="project" value="TreeGrafter"/>
</dbReference>
<name>A0A444ULL5_ACIRT</name>
<dbReference type="PRINTS" id="PR01415">
    <property type="entry name" value="ANKYRIN"/>
</dbReference>
<feature type="repeat" description="ANK" evidence="1">
    <location>
        <begin position="243"/>
        <end position="275"/>
    </location>
</feature>
<feature type="domain" description="Niemann-Pick C1 N-terminal" evidence="3">
    <location>
        <begin position="279"/>
        <end position="545"/>
    </location>
</feature>
<organism evidence="4 5">
    <name type="scientific">Acipenser ruthenus</name>
    <name type="common">Sterlet sturgeon</name>
    <dbReference type="NCBI Taxonomy" id="7906"/>
    <lineage>
        <taxon>Eukaryota</taxon>
        <taxon>Metazoa</taxon>
        <taxon>Chordata</taxon>
        <taxon>Craniata</taxon>
        <taxon>Vertebrata</taxon>
        <taxon>Euteleostomi</taxon>
        <taxon>Actinopterygii</taxon>
        <taxon>Chondrostei</taxon>
        <taxon>Acipenseriformes</taxon>
        <taxon>Acipenseridae</taxon>
        <taxon>Acipenser</taxon>
    </lineage>
</organism>
<dbReference type="EMBL" id="SCEB01214308">
    <property type="protein sequence ID" value="RXM36080.1"/>
    <property type="molecule type" value="Genomic_DNA"/>
</dbReference>
<dbReference type="InterPro" id="IPR036770">
    <property type="entry name" value="Ankyrin_rpt-contain_sf"/>
</dbReference>
<dbReference type="Gene3D" id="1.25.40.20">
    <property type="entry name" value="Ankyrin repeat-containing domain"/>
    <property type="match status" value="2"/>
</dbReference>
<dbReference type="Pfam" id="PF12796">
    <property type="entry name" value="Ank_2"/>
    <property type="match status" value="3"/>
</dbReference>
<feature type="repeat" description="ANK" evidence="1">
    <location>
        <begin position="79"/>
        <end position="111"/>
    </location>
</feature>